<dbReference type="SUPFAM" id="SSF53254">
    <property type="entry name" value="Phosphoglycerate mutase-like"/>
    <property type="match status" value="1"/>
</dbReference>
<dbReference type="GO" id="GO:0005829">
    <property type="term" value="C:cytosol"/>
    <property type="evidence" value="ECO:0007669"/>
    <property type="project" value="TreeGrafter"/>
</dbReference>
<dbReference type="STRING" id="596327.PORUE0001_0999"/>
<dbReference type="GO" id="GO:0004331">
    <property type="term" value="F:fructose-2,6-bisphosphate 2-phosphatase activity"/>
    <property type="evidence" value="ECO:0007669"/>
    <property type="project" value="TreeGrafter"/>
</dbReference>
<dbReference type="RefSeq" id="WP_007365120.1">
    <property type="nucleotide sequence ID" value="NZ_ACLR01000118.1"/>
</dbReference>
<accession>C2MAY7</accession>
<comment type="caution">
    <text evidence="2">The sequence shown here is derived from an EMBL/GenBank/DDBJ whole genome shotgun (WGS) entry which is preliminary data.</text>
</comment>
<sequence>MQITLVRHTAVAPEWQVVCYGNTDIPLATTFEEEAPRVAAQIDLSLYDRILSSPLSRALRLARYCVPEGTHIEVDDRLKEMNFGDWEGQPWTSILETEQEVSAFFEYFIDRPAPRGESLRDLAQRVADLLDELYRSGAQRVLLFSHGGVVNAVRSMAGRITLQEAFAQILPYGSVTTIELDDLIHIDQIRL</sequence>
<evidence type="ECO:0000313" key="3">
    <source>
        <dbReference type="Proteomes" id="UP000003303"/>
    </source>
</evidence>
<name>C2MAY7_9PORP</name>
<evidence type="ECO:0000313" key="2">
    <source>
        <dbReference type="EMBL" id="EEK17150.1"/>
    </source>
</evidence>
<proteinExistence type="predicted"/>
<dbReference type="OrthoDB" id="9782128at2"/>
<dbReference type="eggNOG" id="COG0406">
    <property type="taxonomic scope" value="Bacteria"/>
</dbReference>
<dbReference type="InterPro" id="IPR051695">
    <property type="entry name" value="Phosphoglycerate_Mutase"/>
</dbReference>
<reference evidence="2 3" key="1">
    <citation type="submission" date="2009-04" db="EMBL/GenBank/DDBJ databases">
        <authorList>
            <person name="Sebastian Y."/>
            <person name="Madupu R."/>
            <person name="Durkin A.S."/>
            <person name="Torralba M."/>
            <person name="Methe B."/>
            <person name="Sutton G.G."/>
            <person name="Strausberg R.L."/>
            <person name="Nelson K.E."/>
        </authorList>
    </citation>
    <scope>NUCLEOTIDE SEQUENCE [LARGE SCALE GENOMIC DNA]</scope>
    <source>
        <strain evidence="2 3">60-3</strain>
    </source>
</reference>
<dbReference type="GO" id="GO:0043456">
    <property type="term" value="P:regulation of pentose-phosphate shunt"/>
    <property type="evidence" value="ECO:0007669"/>
    <property type="project" value="TreeGrafter"/>
</dbReference>
<dbReference type="CDD" id="cd07040">
    <property type="entry name" value="HP"/>
    <property type="match status" value="1"/>
</dbReference>
<dbReference type="InterPro" id="IPR013078">
    <property type="entry name" value="His_Pase_superF_clade-1"/>
</dbReference>
<dbReference type="InterPro" id="IPR029033">
    <property type="entry name" value="His_PPase_superfam"/>
</dbReference>
<evidence type="ECO:0000256" key="1">
    <source>
        <dbReference type="ARBA" id="ARBA00022801"/>
    </source>
</evidence>
<keyword evidence="3" id="KW-1185">Reference proteome</keyword>
<gene>
    <name evidence="2" type="ORF">PORUE0001_0999</name>
</gene>
<keyword evidence="1" id="KW-0378">Hydrolase</keyword>
<dbReference type="Gene3D" id="3.40.50.1240">
    <property type="entry name" value="Phosphoglycerate mutase-like"/>
    <property type="match status" value="1"/>
</dbReference>
<dbReference type="PANTHER" id="PTHR46517:SF1">
    <property type="entry name" value="FRUCTOSE-2,6-BISPHOSPHATASE TIGAR"/>
    <property type="match status" value="1"/>
</dbReference>
<dbReference type="GO" id="GO:0045820">
    <property type="term" value="P:negative regulation of glycolytic process"/>
    <property type="evidence" value="ECO:0007669"/>
    <property type="project" value="TreeGrafter"/>
</dbReference>
<dbReference type="Proteomes" id="UP000003303">
    <property type="component" value="Unassembled WGS sequence"/>
</dbReference>
<dbReference type="Pfam" id="PF00300">
    <property type="entry name" value="His_Phos_1"/>
    <property type="match status" value="1"/>
</dbReference>
<dbReference type="EMBL" id="ACLR01000118">
    <property type="protein sequence ID" value="EEK17150.1"/>
    <property type="molecule type" value="Genomic_DNA"/>
</dbReference>
<dbReference type="PANTHER" id="PTHR46517">
    <property type="entry name" value="FRUCTOSE-2,6-BISPHOSPHATASE TIGAR"/>
    <property type="match status" value="1"/>
</dbReference>
<dbReference type="AlphaFoldDB" id="C2MAY7"/>
<protein>
    <submittedName>
        <fullName evidence="2">Phosphoglycerate mutase family protein</fullName>
    </submittedName>
</protein>
<dbReference type="SMART" id="SM00855">
    <property type="entry name" value="PGAM"/>
    <property type="match status" value="1"/>
</dbReference>
<organism evidence="2 3">
    <name type="scientific">Porphyromonas uenonis 60-3</name>
    <dbReference type="NCBI Taxonomy" id="596327"/>
    <lineage>
        <taxon>Bacteria</taxon>
        <taxon>Pseudomonadati</taxon>
        <taxon>Bacteroidota</taxon>
        <taxon>Bacteroidia</taxon>
        <taxon>Bacteroidales</taxon>
        <taxon>Porphyromonadaceae</taxon>
        <taxon>Porphyromonas</taxon>
    </lineage>
</organism>